<reference evidence="3" key="1">
    <citation type="submission" date="2018-01" db="EMBL/GenBank/DDBJ databases">
        <title>Draft genome sequence of Klebsiella pneumoniae phage KP1.</title>
        <authorList>
            <person name="Kim D."/>
        </authorList>
    </citation>
    <scope>NUCLEOTIDE SEQUENCE [LARGE SCALE GENOMIC DNA]</scope>
</reference>
<keyword evidence="1" id="KW-0812">Transmembrane</keyword>
<evidence type="ECO:0000256" key="1">
    <source>
        <dbReference type="SAM" id="Phobius"/>
    </source>
</evidence>
<proteinExistence type="predicted"/>
<name>A0A2K9V5Z8_9CAUD</name>
<dbReference type="EMBL" id="MG751100">
    <property type="protein sequence ID" value="AUV57586.1"/>
    <property type="molecule type" value="Genomic_DNA"/>
</dbReference>
<sequence length="29" mass="3109">MIEAELVVLLISVTAAFISGIILGLFLYV</sequence>
<evidence type="ECO:0000313" key="3">
    <source>
        <dbReference type="Proteomes" id="UP000240488"/>
    </source>
</evidence>
<feature type="transmembrane region" description="Helical" evidence="1">
    <location>
        <begin position="6"/>
        <end position="28"/>
    </location>
</feature>
<organism evidence="2 3">
    <name type="scientific">Klebsiella phage KP1</name>
    <dbReference type="NCBI Taxonomy" id="2070202"/>
    <lineage>
        <taxon>Viruses</taxon>
        <taxon>Duplodnaviria</taxon>
        <taxon>Heunggongvirae</taxon>
        <taxon>Uroviricota</taxon>
        <taxon>Caudoviricetes</taxon>
        <taxon>Pantevenvirales</taxon>
        <taxon>Straboviridae</taxon>
        <taxon>Tevenvirinae</taxon>
        <taxon>Jiaodavirus</taxon>
        <taxon>Jiaodavirus jd18</taxon>
    </lineage>
</organism>
<evidence type="ECO:0000313" key="2">
    <source>
        <dbReference type="EMBL" id="AUV57586.1"/>
    </source>
</evidence>
<accession>A0A2K9V5Z8</accession>
<gene>
    <name evidence="2" type="ORF">KP1_227</name>
</gene>
<keyword evidence="1" id="KW-1133">Transmembrane helix</keyword>
<keyword evidence="1" id="KW-0472">Membrane</keyword>
<protein>
    <submittedName>
        <fullName evidence="2">Uncharacterized protein</fullName>
    </submittedName>
</protein>
<dbReference type="Proteomes" id="UP000240488">
    <property type="component" value="Segment"/>
</dbReference>